<protein>
    <submittedName>
        <fullName evidence="9">Trimeric intracellular cation channel family protein</fullName>
    </submittedName>
</protein>
<feature type="transmembrane region" description="Helical" evidence="7">
    <location>
        <begin position="64"/>
        <end position="83"/>
    </location>
</feature>
<feature type="transmembrane region" description="Helical" evidence="7">
    <location>
        <begin position="90"/>
        <end position="109"/>
    </location>
</feature>
<accession>A0A3S2W6B1</accession>
<dbReference type="PANTHER" id="PTHR30506:SF3">
    <property type="entry name" value="UPF0126 INNER MEMBRANE PROTEIN YADS-RELATED"/>
    <property type="match status" value="1"/>
</dbReference>
<comment type="caution">
    <text evidence="9">The sequence shown here is derived from an EMBL/GenBank/DDBJ whole genome shotgun (WGS) entry which is preliminary data.</text>
</comment>
<evidence type="ECO:0000256" key="4">
    <source>
        <dbReference type="ARBA" id="ARBA00022692"/>
    </source>
</evidence>
<keyword evidence="6 7" id="KW-0472">Membrane</keyword>
<keyword evidence="4 7" id="KW-0812">Transmembrane</keyword>
<feature type="domain" description="Glycine transporter" evidence="8">
    <location>
        <begin position="91"/>
        <end position="164"/>
    </location>
</feature>
<feature type="transmembrane region" description="Helical" evidence="7">
    <location>
        <begin position="115"/>
        <end position="137"/>
    </location>
</feature>
<feature type="transmembrane region" description="Helical" evidence="7">
    <location>
        <begin position="6"/>
        <end position="24"/>
    </location>
</feature>
<evidence type="ECO:0000259" key="8">
    <source>
        <dbReference type="Pfam" id="PF03458"/>
    </source>
</evidence>
<dbReference type="AlphaFoldDB" id="A0A3S2W6B1"/>
<keyword evidence="10" id="KW-1185">Reference proteome</keyword>
<evidence type="ECO:0000256" key="2">
    <source>
        <dbReference type="ARBA" id="ARBA00008193"/>
    </source>
</evidence>
<feature type="domain" description="Glycine transporter" evidence="8">
    <location>
        <begin position="7"/>
        <end position="80"/>
    </location>
</feature>
<dbReference type="EMBL" id="SADE01000001">
    <property type="protein sequence ID" value="RVU38286.1"/>
    <property type="molecule type" value="Genomic_DNA"/>
</dbReference>
<dbReference type="GO" id="GO:0005886">
    <property type="term" value="C:plasma membrane"/>
    <property type="evidence" value="ECO:0007669"/>
    <property type="project" value="UniProtKB-SubCell"/>
</dbReference>
<evidence type="ECO:0000313" key="9">
    <source>
        <dbReference type="EMBL" id="RVU38286.1"/>
    </source>
</evidence>
<dbReference type="Pfam" id="PF03458">
    <property type="entry name" value="Gly_transporter"/>
    <property type="match status" value="2"/>
</dbReference>
<evidence type="ECO:0000313" key="10">
    <source>
        <dbReference type="Proteomes" id="UP000287447"/>
    </source>
</evidence>
<proteinExistence type="inferred from homology"/>
<keyword evidence="5 7" id="KW-1133">Transmembrane helix</keyword>
<dbReference type="Proteomes" id="UP000287447">
    <property type="component" value="Unassembled WGS sequence"/>
</dbReference>
<gene>
    <name evidence="9" type="ORF">EOI86_03055</name>
</gene>
<reference evidence="10" key="1">
    <citation type="submission" date="2019-01" db="EMBL/GenBank/DDBJ databases">
        <title>Gri0909 isolated from a small marine red alga.</title>
        <authorList>
            <person name="Kim J."/>
            <person name="Jeong S.E."/>
            <person name="Jeon C.O."/>
        </authorList>
    </citation>
    <scope>NUCLEOTIDE SEQUENCE [LARGE SCALE GENOMIC DNA]</scope>
    <source>
        <strain evidence="10">Gri0909</strain>
    </source>
</reference>
<keyword evidence="3" id="KW-1003">Cell membrane</keyword>
<evidence type="ECO:0000256" key="1">
    <source>
        <dbReference type="ARBA" id="ARBA00004651"/>
    </source>
</evidence>
<evidence type="ECO:0000256" key="5">
    <source>
        <dbReference type="ARBA" id="ARBA00022989"/>
    </source>
</evidence>
<name>A0A3S2W6B1_9PROT</name>
<organism evidence="9 10">
    <name type="scientific">Hwanghaeella grinnelliae</name>
    <dbReference type="NCBI Taxonomy" id="2500179"/>
    <lineage>
        <taxon>Bacteria</taxon>
        <taxon>Pseudomonadati</taxon>
        <taxon>Pseudomonadota</taxon>
        <taxon>Alphaproteobacteria</taxon>
        <taxon>Rhodospirillales</taxon>
        <taxon>Rhodospirillaceae</taxon>
        <taxon>Hwanghaeella</taxon>
    </lineage>
</organism>
<dbReference type="OrthoDB" id="9791874at2"/>
<evidence type="ECO:0000256" key="7">
    <source>
        <dbReference type="SAM" id="Phobius"/>
    </source>
</evidence>
<dbReference type="PANTHER" id="PTHR30506">
    <property type="entry name" value="INNER MEMBRANE PROTEIN"/>
    <property type="match status" value="1"/>
</dbReference>
<evidence type="ECO:0000256" key="6">
    <source>
        <dbReference type="ARBA" id="ARBA00023136"/>
    </source>
</evidence>
<comment type="subcellular location">
    <subcellularLocation>
        <location evidence="1">Cell membrane</location>
        <topology evidence="1">Multi-pass membrane protein</topology>
    </subcellularLocation>
</comment>
<evidence type="ECO:0000256" key="3">
    <source>
        <dbReference type="ARBA" id="ARBA00022475"/>
    </source>
</evidence>
<dbReference type="RefSeq" id="WP_127763658.1">
    <property type="nucleotide sequence ID" value="NZ_SADE01000001.1"/>
</dbReference>
<sequence length="207" mass="21801">MHPFVTVIDWVAVAVFAISGALVASRKEMDIVGFGLIACMTGIGGGTLRDVLLDRPVFWTVDPTPMVICLVSALLVFFTAHIVDRRYPYLLWADAVGVAIYGVMGAELARLEGAGMLVSVVMGVMTATFGGLIRDVVCNETPLILRKEVYVTCAALAAATHVGLSAIGVPAVYAAGAGIALGFGLRALGIWKGLSLPAYKSRPGREY</sequence>
<feature type="transmembrane region" description="Helical" evidence="7">
    <location>
        <begin position="149"/>
        <end position="167"/>
    </location>
</feature>
<dbReference type="InterPro" id="IPR005115">
    <property type="entry name" value="Gly_transporter"/>
</dbReference>
<feature type="transmembrane region" description="Helical" evidence="7">
    <location>
        <begin position="31"/>
        <end position="52"/>
    </location>
</feature>
<comment type="similarity">
    <text evidence="2">Belongs to the UPF0126 family.</text>
</comment>